<evidence type="ECO:0000313" key="3">
    <source>
        <dbReference type="Proteomes" id="UP001457282"/>
    </source>
</evidence>
<gene>
    <name evidence="2" type="ORF">M0R45_029672</name>
</gene>
<evidence type="ECO:0000256" key="1">
    <source>
        <dbReference type="SAM" id="MobiDB-lite"/>
    </source>
</evidence>
<feature type="region of interest" description="Disordered" evidence="1">
    <location>
        <begin position="1"/>
        <end position="28"/>
    </location>
</feature>
<feature type="region of interest" description="Disordered" evidence="1">
    <location>
        <begin position="54"/>
        <end position="104"/>
    </location>
</feature>
<evidence type="ECO:0000313" key="2">
    <source>
        <dbReference type="EMBL" id="KAK9921149.1"/>
    </source>
</evidence>
<keyword evidence="3" id="KW-1185">Reference proteome</keyword>
<organism evidence="2 3">
    <name type="scientific">Rubus argutus</name>
    <name type="common">Southern blackberry</name>
    <dbReference type="NCBI Taxonomy" id="59490"/>
    <lineage>
        <taxon>Eukaryota</taxon>
        <taxon>Viridiplantae</taxon>
        <taxon>Streptophyta</taxon>
        <taxon>Embryophyta</taxon>
        <taxon>Tracheophyta</taxon>
        <taxon>Spermatophyta</taxon>
        <taxon>Magnoliopsida</taxon>
        <taxon>eudicotyledons</taxon>
        <taxon>Gunneridae</taxon>
        <taxon>Pentapetalae</taxon>
        <taxon>rosids</taxon>
        <taxon>fabids</taxon>
        <taxon>Rosales</taxon>
        <taxon>Rosaceae</taxon>
        <taxon>Rosoideae</taxon>
        <taxon>Rosoideae incertae sedis</taxon>
        <taxon>Rubus</taxon>
    </lineage>
</organism>
<accession>A0AAW1WCC8</accession>
<proteinExistence type="predicted"/>
<protein>
    <submittedName>
        <fullName evidence="2">Uncharacterized protein</fullName>
    </submittedName>
</protein>
<name>A0AAW1WCC8_RUBAR</name>
<dbReference type="EMBL" id="JBEDUW010000006">
    <property type="protein sequence ID" value="KAK9921149.1"/>
    <property type="molecule type" value="Genomic_DNA"/>
</dbReference>
<sequence length="154" mass="16738">MKPIDDKKDKVTIRAVSHNEEGRKRVEKTELNTHSIDTIKYVEKKLIDKGVLRLDRHPKDGTGIGKSSPKSGHGGKYTWEGPGDVAESELDPAPAAIDERDPNYVDEGLEARVVKGEEADVAGLVVGEVEVAKAAEDRDGVTRVEVDPQLSSQA</sequence>
<dbReference type="Proteomes" id="UP001457282">
    <property type="component" value="Unassembled WGS sequence"/>
</dbReference>
<reference evidence="2 3" key="1">
    <citation type="journal article" date="2023" name="G3 (Bethesda)">
        <title>A chromosome-length genome assembly and annotation of blackberry (Rubus argutus, cv. 'Hillquist').</title>
        <authorList>
            <person name="Bruna T."/>
            <person name="Aryal R."/>
            <person name="Dudchenko O."/>
            <person name="Sargent D.J."/>
            <person name="Mead D."/>
            <person name="Buti M."/>
            <person name="Cavallini A."/>
            <person name="Hytonen T."/>
            <person name="Andres J."/>
            <person name="Pham M."/>
            <person name="Weisz D."/>
            <person name="Mascagni F."/>
            <person name="Usai G."/>
            <person name="Natali L."/>
            <person name="Bassil N."/>
            <person name="Fernandez G.E."/>
            <person name="Lomsadze A."/>
            <person name="Armour M."/>
            <person name="Olukolu B."/>
            <person name="Poorten T."/>
            <person name="Britton C."/>
            <person name="Davik J."/>
            <person name="Ashrafi H."/>
            <person name="Aiden E.L."/>
            <person name="Borodovsky M."/>
            <person name="Worthington M."/>
        </authorList>
    </citation>
    <scope>NUCLEOTIDE SEQUENCE [LARGE SCALE GENOMIC DNA]</scope>
    <source>
        <strain evidence="2">PI 553951</strain>
    </source>
</reference>
<dbReference type="AlphaFoldDB" id="A0AAW1WCC8"/>
<comment type="caution">
    <text evidence="2">The sequence shown here is derived from an EMBL/GenBank/DDBJ whole genome shotgun (WGS) entry which is preliminary data.</text>
</comment>